<dbReference type="GO" id="GO:0042026">
    <property type="term" value="P:protein refolding"/>
    <property type="evidence" value="ECO:0007669"/>
    <property type="project" value="TreeGrafter"/>
</dbReference>
<organism evidence="2">
    <name type="scientific">Perionyx excavatus</name>
    <name type="common">compost worm</name>
    <dbReference type="NCBI Taxonomy" id="168854"/>
    <lineage>
        <taxon>Eukaryota</taxon>
        <taxon>Metazoa</taxon>
        <taxon>Spiralia</taxon>
        <taxon>Lophotrochozoa</taxon>
        <taxon>Annelida</taxon>
        <taxon>Clitellata</taxon>
        <taxon>Oligochaeta</taxon>
        <taxon>Crassiclitellata</taxon>
        <taxon>Megascolecida</taxon>
        <taxon>Megascolecidae</taxon>
        <taxon>Perionyx</taxon>
    </lineage>
</organism>
<dbReference type="EMBL" id="MZ561693">
    <property type="protein sequence ID" value="UBY12660.1"/>
    <property type="molecule type" value="mRNA"/>
</dbReference>
<dbReference type="GO" id="GO:0051082">
    <property type="term" value="F:unfolded protein binding"/>
    <property type="evidence" value="ECO:0007669"/>
    <property type="project" value="TreeGrafter"/>
</dbReference>
<sequence length="367" mass="41553">MQRLPIFRDDHSFRDRTDRLFRDMQLQMDQDLLRGFGTGVSRWPLLQDPSLNDDYFFQLKPRPINSLQGSLGDRGSQEILDDATVKNLFVEDPEHKSRVFRMSFEVKNYDPKDIQVRVEDKCLVVEAKHNDTKDGSKFTKEFCRKIQLPAEVEAEKLTSTLSTDGILSIQAPVPPTYQSLTAGATSSLPDPTLLLGPGQFPAPIRSSPVTIQHQSTMLQNVPPPQRVSPITIQQIGFPSSSSSHQYQHQQQQQQLRPAGPVTIPVMAYPSTVNIGLDRPVFSTVEFGRRRMDLVLELGRQYKPQDVVVKIDGRRLIVEASQEVNDHGRISKSMMQREFDLAEDVDPNTIQAMMKVEGQLAIVAYVRQ</sequence>
<accession>A0A8K1MI97</accession>
<dbReference type="PANTHER" id="PTHR45640">
    <property type="entry name" value="HEAT SHOCK PROTEIN HSP-12.2-RELATED"/>
    <property type="match status" value="1"/>
</dbReference>
<dbReference type="GO" id="GO:0005737">
    <property type="term" value="C:cytoplasm"/>
    <property type="evidence" value="ECO:0007669"/>
    <property type="project" value="TreeGrafter"/>
</dbReference>
<reference evidence="2" key="1">
    <citation type="submission" date="2021-07" db="EMBL/GenBank/DDBJ databases">
        <authorList>
            <person name="Yoon Y.B."/>
            <person name="Park B.J."/>
            <person name="Cho S.J."/>
            <person name="Park S.C."/>
        </authorList>
    </citation>
    <scope>NUCLEOTIDE SEQUENCE</scope>
</reference>
<evidence type="ECO:0000313" key="2">
    <source>
        <dbReference type="EMBL" id="UBY12660.1"/>
    </source>
</evidence>
<dbReference type="AlphaFoldDB" id="A0A8K1MI97"/>
<evidence type="ECO:0000259" key="1">
    <source>
        <dbReference type="Pfam" id="PF00011"/>
    </source>
</evidence>
<proteinExistence type="evidence at transcript level"/>
<dbReference type="GO" id="GO:0005634">
    <property type="term" value="C:nucleus"/>
    <property type="evidence" value="ECO:0007669"/>
    <property type="project" value="TreeGrafter"/>
</dbReference>
<feature type="domain" description="SHSP" evidence="1">
    <location>
        <begin position="96"/>
        <end position="176"/>
    </location>
</feature>
<dbReference type="InterPro" id="IPR001436">
    <property type="entry name" value="Alpha-crystallin/sHSP_animal"/>
</dbReference>
<dbReference type="SUPFAM" id="SSF49764">
    <property type="entry name" value="HSP20-like chaperones"/>
    <property type="match status" value="2"/>
</dbReference>
<protein>
    <submittedName>
        <fullName evidence="2">Major egg antigen</fullName>
    </submittedName>
</protein>
<dbReference type="InterPro" id="IPR008978">
    <property type="entry name" value="HSP20-like_chaperone"/>
</dbReference>
<name>A0A8K1MI97_9ANNE</name>
<feature type="domain" description="SHSP" evidence="1">
    <location>
        <begin position="300"/>
        <end position="363"/>
    </location>
</feature>
<dbReference type="CDD" id="cd06526">
    <property type="entry name" value="metazoan_ACD"/>
    <property type="match status" value="2"/>
</dbReference>
<dbReference type="Gene3D" id="2.60.40.790">
    <property type="match status" value="2"/>
</dbReference>
<dbReference type="PRINTS" id="PR00299">
    <property type="entry name" value="ACRYSTALLIN"/>
</dbReference>
<dbReference type="GO" id="GO:0009408">
    <property type="term" value="P:response to heat"/>
    <property type="evidence" value="ECO:0007669"/>
    <property type="project" value="TreeGrafter"/>
</dbReference>
<dbReference type="Pfam" id="PF00011">
    <property type="entry name" value="HSP20"/>
    <property type="match status" value="2"/>
</dbReference>
<dbReference type="PANTHER" id="PTHR45640:SF26">
    <property type="entry name" value="RE23625P"/>
    <property type="match status" value="1"/>
</dbReference>
<dbReference type="InterPro" id="IPR002068">
    <property type="entry name" value="A-crystallin/Hsp20_dom"/>
</dbReference>